<comment type="caution">
    <text evidence="1">The sequence shown here is derived from an EMBL/GenBank/DDBJ whole genome shotgun (WGS) entry which is preliminary data.</text>
</comment>
<accession>A0ACC0P3A7</accession>
<organism evidence="1 2">
    <name type="scientific">Rhododendron molle</name>
    <name type="common">Chinese azalea</name>
    <name type="synonym">Azalea mollis</name>
    <dbReference type="NCBI Taxonomy" id="49168"/>
    <lineage>
        <taxon>Eukaryota</taxon>
        <taxon>Viridiplantae</taxon>
        <taxon>Streptophyta</taxon>
        <taxon>Embryophyta</taxon>
        <taxon>Tracheophyta</taxon>
        <taxon>Spermatophyta</taxon>
        <taxon>Magnoliopsida</taxon>
        <taxon>eudicotyledons</taxon>
        <taxon>Gunneridae</taxon>
        <taxon>Pentapetalae</taxon>
        <taxon>asterids</taxon>
        <taxon>Ericales</taxon>
        <taxon>Ericaceae</taxon>
        <taxon>Ericoideae</taxon>
        <taxon>Rhodoreae</taxon>
        <taxon>Rhododendron</taxon>
    </lineage>
</organism>
<proteinExistence type="predicted"/>
<gene>
    <name evidence="1" type="ORF">RHMOL_Rhmol04G0194000</name>
</gene>
<reference evidence="1" key="1">
    <citation type="submission" date="2022-02" db="EMBL/GenBank/DDBJ databases">
        <title>Plant Genome Project.</title>
        <authorList>
            <person name="Zhang R.-G."/>
        </authorList>
    </citation>
    <scope>NUCLEOTIDE SEQUENCE</scope>
    <source>
        <strain evidence="1">AT1</strain>
    </source>
</reference>
<protein>
    <submittedName>
        <fullName evidence="1">Uncharacterized protein</fullName>
    </submittedName>
</protein>
<dbReference type="Proteomes" id="UP001062846">
    <property type="component" value="Chromosome 4"/>
</dbReference>
<dbReference type="EMBL" id="CM046391">
    <property type="protein sequence ID" value="KAI8559694.1"/>
    <property type="molecule type" value="Genomic_DNA"/>
</dbReference>
<sequence>MEEEGKKARRHEVIEFDRETGIYEVRTPLNPTGPYKGNHRHTIDFKADMHLQQDAAMANAVLACDCSV</sequence>
<name>A0ACC0P3A7_RHOML</name>
<evidence type="ECO:0000313" key="2">
    <source>
        <dbReference type="Proteomes" id="UP001062846"/>
    </source>
</evidence>
<evidence type="ECO:0000313" key="1">
    <source>
        <dbReference type="EMBL" id="KAI8559694.1"/>
    </source>
</evidence>
<keyword evidence="2" id="KW-1185">Reference proteome</keyword>